<evidence type="ECO:0000256" key="1">
    <source>
        <dbReference type="ARBA" id="ARBA00023002"/>
    </source>
</evidence>
<dbReference type="InterPro" id="IPR049064">
    <property type="entry name" value="NAD_Glu_DH_ACT3"/>
</dbReference>
<evidence type="ECO:0000313" key="8">
    <source>
        <dbReference type="EMBL" id="AWN39082.1"/>
    </source>
</evidence>
<feature type="domain" description="NAD-glutamate dehydrogenase ACT2" evidence="6">
    <location>
        <begin position="437"/>
        <end position="524"/>
    </location>
</feature>
<evidence type="ECO:0000259" key="5">
    <source>
        <dbReference type="Pfam" id="PF21075"/>
    </source>
</evidence>
<dbReference type="Pfam" id="PF21073">
    <property type="entry name" value="GDH_HM1"/>
    <property type="match status" value="1"/>
</dbReference>
<evidence type="ECO:0000256" key="2">
    <source>
        <dbReference type="SAM" id="MobiDB-lite"/>
    </source>
</evidence>
<accession>A0A2U8W0U8</accession>
<dbReference type="InterPro" id="IPR036291">
    <property type="entry name" value="NAD(P)-bd_dom_sf"/>
</dbReference>
<dbReference type="InterPro" id="IPR028971">
    <property type="entry name" value="NAD-GDH_cat"/>
</dbReference>
<feature type="domain" description="NAD-glutamate dehydrogenase ACT3" evidence="7">
    <location>
        <begin position="587"/>
        <end position="658"/>
    </location>
</feature>
<dbReference type="Pfam" id="PF21076">
    <property type="entry name" value="GDH_ACT2"/>
    <property type="match status" value="1"/>
</dbReference>
<dbReference type="Gene3D" id="3.40.50.720">
    <property type="entry name" value="NAD(P)-binding Rossmann-like Domain"/>
    <property type="match status" value="1"/>
</dbReference>
<evidence type="ECO:0000313" key="9">
    <source>
        <dbReference type="Proteomes" id="UP000246058"/>
    </source>
</evidence>
<dbReference type="InterPro" id="IPR007780">
    <property type="entry name" value="NAD_Glu_DH_bac"/>
</dbReference>
<dbReference type="KEGG" id="meti:DK427_17270"/>
<dbReference type="OrthoDB" id="9758052at2"/>
<dbReference type="Pfam" id="PF21077">
    <property type="entry name" value="GDH_ACT3"/>
    <property type="match status" value="1"/>
</dbReference>
<dbReference type="InterPro" id="IPR048381">
    <property type="entry name" value="GDH_C"/>
</dbReference>
<dbReference type="Proteomes" id="UP000246058">
    <property type="component" value="Chromosome"/>
</dbReference>
<dbReference type="GO" id="GO:0006538">
    <property type="term" value="P:L-glutamate catabolic process"/>
    <property type="evidence" value="ECO:0007669"/>
    <property type="project" value="InterPro"/>
</dbReference>
<reference evidence="8 9" key="1">
    <citation type="submission" date="2018-05" db="EMBL/GenBank/DDBJ databases">
        <title>Complete Genome Sequence of Methylobacterium sp. 17Sr1-43.</title>
        <authorList>
            <person name="Srinivasan S."/>
        </authorList>
    </citation>
    <scope>NUCLEOTIDE SEQUENCE [LARGE SCALE GENOMIC DNA]</scope>
    <source>
        <strain evidence="8 9">17Sr1-43</strain>
    </source>
</reference>
<dbReference type="Pfam" id="PF21078">
    <property type="entry name" value="GDH_HM3"/>
    <property type="match status" value="1"/>
</dbReference>
<dbReference type="PANTHER" id="PTHR43403">
    <property type="entry name" value="NAD-SPECIFIC GLUTAMATE DEHYDROGENASE"/>
    <property type="match status" value="1"/>
</dbReference>
<name>A0A2U8W0U8_9HYPH</name>
<dbReference type="InterPro" id="IPR049059">
    <property type="entry name" value="NAD_Glu_DH_HM1"/>
</dbReference>
<feature type="domain" description="NAD-glutamate dehydrogenase catalytic" evidence="3">
    <location>
        <begin position="757"/>
        <end position="1251"/>
    </location>
</feature>
<dbReference type="EMBL" id="CP029551">
    <property type="protein sequence ID" value="AWN39082.1"/>
    <property type="molecule type" value="Genomic_DNA"/>
</dbReference>
<dbReference type="GO" id="GO:0004352">
    <property type="term" value="F:glutamate dehydrogenase (NAD+) activity"/>
    <property type="evidence" value="ECO:0007669"/>
    <property type="project" value="InterPro"/>
</dbReference>
<evidence type="ECO:0000259" key="7">
    <source>
        <dbReference type="Pfam" id="PF21077"/>
    </source>
</evidence>
<dbReference type="InterPro" id="IPR049058">
    <property type="entry name" value="NAD_Glu_DH_HM2"/>
</dbReference>
<dbReference type="Pfam" id="PF21074">
    <property type="entry name" value="GDH_C"/>
    <property type="match status" value="1"/>
</dbReference>
<dbReference type="PANTHER" id="PTHR43403:SF1">
    <property type="entry name" value="NAD-SPECIFIC GLUTAMATE DEHYDROGENASE"/>
    <property type="match status" value="1"/>
</dbReference>
<dbReference type="PIRSF" id="PIRSF036761">
    <property type="entry name" value="GDH_Mll4104"/>
    <property type="match status" value="1"/>
</dbReference>
<dbReference type="GO" id="GO:0004069">
    <property type="term" value="F:L-aspartate:2-oxoglutarate aminotransferase activity"/>
    <property type="evidence" value="ECO:0007669"/>
    <property type="project" value="InterPro"/>
</dbReference>
<protein>
    <submittedName>
        <fullName evidence="8">NAD-glutamate dehydrogenase</fullName>
    </submittedName>
</protein>
<dbReference type="InterPro" id="IPR049056">
    <property type="entry name" value="NAD_Glu_DH_HM3"/>
</dbReference>
<keyword evidence="1" id="KW-0560">Oxidoreductase</keyword>
<dbReference type="InterPro" id="IPR046346">
    <property type="entry name" value="Aminoacid_DH-like_N_sf"/>
</dbReference>
<keyword evidence="9" id="KW-1185">Reference proteome</keyword>
<feature type="domain" description="NAD-glutamate dehydrogenase N-terminal ACT1" evidence="5">
    <location>
        <begin position="60"/>
        <end position="204"/>
    </location>
</feature>
<evidence type="ECO:0000259" key="4">
    <source>
        <dbReference type="Pfam" id="PF21074"/>
    </source>
</evidence>
<gene>
    <name evidence="8" type="ORF">DK427_17270</name>
</gene>
<evidence type="ECO:0000259" key="6">
    <source>
        <dbReference type="Pfam" id="PF21076"/>
    </source>
</evidence>
<proteinExistence type="predicted"/>
<sequence length="1634" mass="175257">MDTHPDPAQGPAQGPAPGTDPGSALETATALASAAAKSARSDLIEAAAETAAGRGEPGGFVRDLFGRVPPEDLAPYPAEALAELARLARGHLAGPRRPGDPASLRLHDVTVTRDGRPRDLTVVEAINDNRPFLLDSCLAELTGQGLVPLLVAHPILGVERDDRGALLRVVGETTAEAAGGLARESLIQLHLDRLEGEPRRRLEAGLVATLGDVAVADADRPAMLARLEALAAAYGDGPTPLPEDEIDEARAFLWWLLDGHFTVLGLREHGLAPDGAERESESAEESLGVLRDPALAVLRRGRELVGLSPEIRAFLAEPQALIISKASVKSRVHRAAHLDYVGIKLFSESGALAGELRVVGLFTASAYTAPAREVPVLRRKVAAVVARAGLDPTSHAGRGLIAVLETYPRDDLFQIDVERLTRFVLAITDLSDRPRVRLLSRIDRFGRFVSLLVYVPKDRYDTRVRARIGAYLAESYGGRLSASYADMPEGPLARLHVIVGLSEGAPERDPAVLEAGVGALVRTWADGLRAALGETRDGAEARRLFGSYAEAFGAAYRENFSPDVAVADIALLERLSESNPRAADLGRREADPDSQVRLKVFSRGAALALSDRVPALENMGFRVIDERTYRVTAPDGARVWLHDMLLERASGAAVDFAALERPLEEALIAIGEGRAESDAYNRLVLEAALPWREAALLRALGRYLRQLRIRYGQDYLAATLSRHPAIARGIVALFHARFDPSLAGDREAAQRALREELEARLADVTSLDEDRILRRFVNLVEAAVRTNLYQAGPDGGSRETISFKFACAAVANMPLPKPFFEIFVYAPRVEGVHLRYGYVARGGLRWSDRPEDFRTEILGLVKAQQVKNAVIVPVGAKGGFYPKRLPPVSDRAAWLAEGTESYRVFIRALLELTDNIVDGQIVPPAETVRQDPDDAYLVVAADKGTATFSDIANALSIERGHWLGDAFASGGSQGYDHKGMGITARGAWEAVRRHFREMDVDVQADPVTVVGVGDMSGDVFGNGMLLSASLRLVAAFDHRDIFLDPDPDPAASFAERKRLFGLPRSSWADYDRALISRGGGVFPRSSKAIPLSTEIRRVLDLDRAEASPAEVMQAILRAPVDLLWFGGIGTYVRAGAETDADAGDRANDAVRITGSELRARVVGEGANLGLTQRGRIEAARAGVRLNTDAIDNSAGVNTSDVEVNIKIALMIPERDGRLGPEERNSLLAAMTDEVARLVLRNNELQTLALSLAERRGAGEAGFAARTMQVLEAEGRLDRAVEFLPDDATLAERLRRGEGLTRPEYAVLLAYAKLALYDALLAGPAVNDPYFDRELQRYFPGALREKFPDAVKGHRLRREIIATALSNIIVNRGGISLVTRLADEAGAEPAAIARAYAVTRDAFGLMELNAAIDGLAGRIPGAAQLDLYAAVQDLLTGRITWFLREIDLSGGIAPVVARYRDGVSALVAALPEVLDAEARAALEARRAELSDLGLGEAAAGRLAALGRLTAAPDIVRVAETSGRPVAEIAATHFALERAFRLGDLAVEARAAPVSDTFDRVALERAVAGIARAHRALTAEVVGDGGAGPEAVEAWIRARGPALARIRDAVSGIAASGLTVSKASVAAGLLGDLARA</sequence>
<evidence type="ECO:0000259" key="3">
    <source>
        <dbReference type="Pfam" id="PF05088"/>
    </source>
</evidence>
<dbReference type="Pfam" id="PF21079">
    <property type="entry name" value="GDH_HM2"/>
    <property type="match status" value="1"/>
</dbReference>
<dbReference type="SUPFAM" id="SSF53223">
    <property type="entry name" value="Aminoacid dehydrogenase-like, N-terminal domain"/>
    <property type="match status" value="1"/>
</dbReference>
<organism evidence="8 9">
    <name type="scientific">Methylobacterium radiodurans</name>
    <dbReference type="NCBI Taxonomy" id="2202828"/>
    <lineage>
        <taxon>Bacteria</taxon>
        <taxon>Pseudomonadati</taxon>
        <taxon>Pseudomonadota</taxon>
        <taxon>Alphaproteobacteria</taxon>
        <taxon>Hyphomicrobiales</taxon>
        <taxon>Methylobacteriaceae</taxon>
        <taxon>Methylobacterium</taxon>
    </lineage>
</organism>
<dbReference type="InterPro" id="IPR024727">
    <property type="entry name" value="NAD_Glu_DH_N_ACT1"/>
</dbReference>
<feature type="region of interest" description="Disordered" evidence="2">
    <location>
        <begin position="1"/>
        <end position="31"/>
    </location>
</feature>
<dbReference type="SUPFAM" id="SSF51735">
    <property type="entry name" value="NAD(P)-binding Rossmann-fold domains"/>
    <property type="match status" value="1"/>
</dbReference>
<feature type="domain" description="NAD-specific glutamate dehydrogenase C-terminal" evidence="4">
    <location>
        <begin position="1296"/>
        <end position="1628"/>
    </location>
</feature>
<dbReference type="InterPro" id="IPR049062">
    <property type="entry name" value="NAD_Glu_DH_ACT2"/>
</dbReference>
<dbReference type="Pfam" id="PF21075">
    <property type="entry name" value="GDH_ACT1"/>
    <property type="match status" value="1"/>
</dbReference>
<dbReference type="Pfam" id="PF05088">
    <property type="entry name" value="Bac_GDH_CD"/>
    <property type="match status" value="1"/>
</dbReference>